<protein>
    <submittedName>
        <fullName evidence="3">Pleckstrin-like protein</fullName>
    </submittedName>
</protein>
<feature type="region of interest" description="Disordered" evidence="1">
    <location>
        <begin position="358"/>
        <end position="380"/>
    </location>
</feature>
<dbReference type="Pfam" id="PF00169">
    <property type="entry name" value="PH"/>
    <property type="match status" value="2"/>
</dbReference>
<comment type="caution">
    <text evidence="3">The sequence shown here is derived from an EMBL/GenBank/DDBJ whole genome shotgun (WGS) entry which is preliminary data.</text>
</comment>
<keyword evidence="4" id="KW-1185">Reference proteome</keyword>
<feature type="compositionally biased region" description="Polar residues" evidence="1">
    <location>
        <begin position="432"/>
        <end position="444"/>
    </location>
</feature>
<evidence type="ECO:0000259" key="2">
    <source>
        <dbReference type="PROSITE" id="PS50003"/>
    </source>
</evidence>
<dbReference type="SMART" id="SM00233">
    <property type="entry name" value="PH"/>
    <property type="match status" value="2"/>
</dbReference>
<gene>
    <name evidence="3" type="ORF">DFH08DRAFT_839013</name>
</gene>
<proteinExistence type="predicted"/>
<dbReference type="PROSITE" id="PS50003">
    <property type="entry name" value="PH_DOMAIN"/>
    <property type="match status" value="2"/>
</dbReference>
<feature type="domain" description="PH" evidence="2">
    <location>
        <begin position="296"/>
        <end position="419"/>
    </location>
</feature>
<dbReference type="PANTHER" id="PTHR14336">
    <property type="entry name" value="TANDEM PH DOMAIN CONTAINING PROTEIN"/>
    <property type="match status" value="1"/>
</dbReference>
<evidence type="ECO:0000313" key="3">
    <source>
        <dbReference type="EMBL" id="KAJ7364327.1"/>
    </source>
</evidence>
<feature type="region of interest" description="Disordered" evidence="1">
    <location>
        <begin position="423"/>
        <end position="472"/>
    </location>
</feature>
<dbReference type="Gene3D" id="2.30.29.30">
    <property type="entry name" value="Pleckstrin-homology domain (PH domain)/Phosphotyrosine-binding domain (PTB)"/>
    <property type="match status" value="2"/>
</dbReference>
<dbReference type="PANTHER" id="PTHR14336:SF8">
    <property type="entry name" value="PROTEIN OPY1"/>
    <property type="match status" value="1"/>
</dbReference>
<dbReference type="InterPro" id="IPR051707">
    <property type="entry name" value="PI-Interact_SigTrans_Reg"/>
</dbReference>
<accession>A0AAD7F3A5</accession>
<reference evidence="3" key="1">
    <citation type="submission" date="2023-03" db="EMBL/GenBank/DDBJ databases">
        <title>Massive genome expansion in bonnet fungi (Mycena s.s.) driven by repeated elements and novel gene families across ecological guilds.</title>
        <authorList>
            <consortium name="Lawrence Berkeley National Laboratory"/>
            <person name="Harder C.B."/>
            <person name="Miyauchi S."/>
            <person name="Viragh M."/>
            <person name="Kuo A."/>
            <person name="Thoen E."/>
            <person name="Andreopoulos B."/>
            <person name="Lu D."/>
            <person name="Skrede I."/>
            <person name="Drula E."/>
            <person name="Henrissat B."/>
            <person name="Morin E."/>
            <person name="Kohler A."/>
            <person name="Barry K."/>
            <person name="LaButti K."/>
            <person name="Morin E."/>
            <person name="Salamov A."/>
            <person name="Lipzen A."/>
            <person name="Mereny Z."/>
            <person name="Hegedus B."/>
            <person name="Baldrian P."/>
            <person name="Stursova M."/>
            <person name="Weitz H."/>
            <person name="Taylor A."/>
            <person name="Grigoriev I.V."/>
            <person name="Nagy L.G."/>
            <person name="Martin F."/>
            <person name="Kauserud H."/>
        </authorList>
    </citation>
    <scope>NUCLEOTIDE SEQUENCE</scope>
    <source>
        <strain evidence="3">CBHHK002</strain>
    </source>
</reference>
<feature type="region of interest" description="Disordered" evidence="1">
    <location>
        <begin position="77"/>
        <end position="111"/>
    </location>
</feature>
<dbReference type="InterPro" id="IPR011993">
    <property type="entry name" value="PH-like_dom_sf"/>
</dbReference>
<feature type="region of interest" description="Disordered" evidence="1">
    <location>
        <begin position="215"/>
        <end position="292"/>
    </location>
</feature>
<name>A0AAD7F3A5_9AGAR</name>
<dbReference type="Proteomes" id="UP001218218">
    <property type="component" value="Unassembled WGS sequence"/>
</dbReference>
<feature type="compositionally biased region" description="Pro residues" evidence="1">
    <location>
        <begin position="1"/>
        <end position="10"/>
    </location>
</feature>
<organism evidence="3 4">
    <name type="scientific">Mycena albidolilacea</name>
    <dbReference type="NCBI Taxonomy" id="1033008"/>
    <lineage>
        <taxon>Eukaryota</taxon>
        <taxon>Fungi</taxon>
        <taxon>Dikarya</taxon>
        <taxon>Basidiomycota</taxon>
        <taxon>Agaricomycotina</taxon>
        <taxon>Agaricomycetes</taxon>
        <taxon>Agaricomycetidae</taxon>
        <taxon>Agaricales</taxon>
        <taxon>Marasmiineae</taxon>
        <taxon>Mycenaceae</taxon>
        <taxon>Mycena</taxon>
    </lineage>
</organism>
<dbReference type="SUPFAM" id="SSF50729">
    <property type="entry name" value="PH domain-like"/>
    <property type="match status" value="2"/>
</dbReference>
<dbReference type="InterPro" id="IPR001849">
    <property type="entry name" value="PH_domain"/>
</dbReference>
<evidence type="ECO:0000313" key="4">
    <source>
        <dbReference type="Proteomes" id="UP001218218"/>
    </source>
</evidence>
<dbReference type="AlphaFoldDB" id="A0AAD7F3A5"/>
<feature type="domain" description="PH" evidence="2">
    <location>
        <begin position="114"/>
        <end position="209"/>
    </location>
</feature>
<feature type="compositionally biased region" description="Polar residues" evidence="1">
    <location>
        <begin position="251"/>
        <end position="287"/>
    </location>
</feature>
<sequence length="472" mass="50553">MSSIVPPPSPQEIHRKLSVHSMAGKSPRVPPSAVSGTESDSDTVLYTDNNVLAAGAGVSSSYGASVQVQPLLSSIAERRSASGGEDSEDEDADEEEGGWKTTVAPRPQGSAEESVIKAGYLWKKGERRKTWKKRWFVLRPAHLAYYKTAAEYQLLRLLDLSDVHSCTKVALKRHENTFGLVSPIRTFYLQAKNPGEVHDWVKAIDEARQALQAAAASSGSASNPIPIPRGRLRSNAPPPVTPSPPSHGYYMTSSDSEDNASPSGTRSYSISSQTRPTVNMGGTSPSAKSHAVDPAKTILSGYLMKCGSKRRNWRKRWFVLSGEQLVYSGSHMDTKPHRRFPFAEILDALEYDLPANRQNPALMSPPGPAGAPPVAPPSDEDANDAHTFKIVTTKRTLLLCAPSEEDEIKWLGAVRALIARRSGSGVVPGDSTKISDISPTASGMSSGGSGLITRVRRSSASGSGLPVEGSSQ</sequence>
<feature type="compositionally biased region" description="Pro residues" evidence="1">
    <location>
        <begin position="236"/>
        <end position="245"/>
    </location>
</feature>
<dbReference type="FunFam" id="2.30.29.30:FF:000286">
    <property type="entry name" value="PH-protein kinase domain containing protein"/>
    <property type="match status" value="1"/>
</dbReference>
<feature type="region of interest" description="Disordered" evidence="1">
    <location>
        <begin position="1"/>
        <end position="42"/>
    </location>
</feature>
<evidence type="ECO:0000256" key="1">
    <source>
        <dbReference type="SAM" id="MobiDB-lite"/>
    </source>
</evidence>
<feature type="compositionally biased region" description="Pro residues" evidence="1">
    <location>
        <begin position="363"/>
        <end position="376"/>
    </location>
</feature>
<feature type="compositionally biased region" description="Acidic residues" evidence="1">
    <location>
        <begin position="85"/>
        <end position="96"/>
    </location>
</feature>
<dbReference type="EMBL" id="JARIHO010000003">
    <property type="protein sequence ID" value="KAJ7364327.1"/>
    <property type="molecule type" value="Genomic_DNA"/>
</dbReference>